<reference evidence="4 5" key="1">
    <citation type="submission" date="2019-02" db="EMBL/GenBank/DDBJ databases">
        <title>Deep-cultivation of Planctomycetes and their phenomic and genomic characterization uncovers novel biology.</title>
        <authorList>
            <person name="Wiegand S."/>
            <person name="Jogler M."/>
            <person name="Boedeker C."/>
            <person name="Pinto D."/>
            <person name="Vollmers J."/>
            <person name="Rivas-Marin E."/>
            <person name="Kohn T."/>
            <person name="Peeters S.H."/>
            <person name="Heuer A."/>
            <person name="Rast P."/>
            <person name="Oberbeckmann S."/>
            <person name="Bunk B."/>
            <person name="Jeske O."/>
            <person name="Meyerdierks A."/>
            <person name="Storesund J.E."/>
            <person name="Kallscheuer N."/>
            <person name="Luecker S."/>
            <person name="Lage O.M."/>
            <person name="Pohl T."/>
            <person name="Merkel B.J."/>
            <person name="Hornburger P."/>
            <person name="Mueller R.-W."/>
            <person name="Bruemmer F."/>
            <person name="Labrenz M."/>
            <person name="Spormann A.M."/>
            <person name="Op Den Camp H."/>
            <person name="Overmann J."/>
            <person name="Amann R."/>
            <person name="Jetten M.S.M."/>
            <person name="Mascher T."/>
            <person name="Medema M.H."/>
            <person name="Devos D.P."/>
            <person name="Kaster A.-K."/>
            <person name="Ovreas L."/>
            <person name="Rohde M."/>
            <person name="Galperin M.Y."/>
            <person name="Jogler C."/>
        </authorList>
    </citation>
    <scope>NUCLEOTIDE SEQUENCE [LARGE SCALE GENOMIC DNA]</scope>
    <source>
        <strain evidence="4 5">Mal64</strain>
    </source>
</reference>
<keyword evidence="1 2" id="KW-0597">Phosphoprotein</keyword>
<gene>
    <name evidence="4" type="primary">frzE</name>
    <name evidence="4" type="ORF">Mal64_12430</name>
</gene>
<dbReference type="Pfam" id="PF00072">
    <property type="entry name" value="Response_reg"/>
    <property type="match status" value="1"/>
</dbReference>
<comment type="caution">
    <text evidence="4">The sequence shown here is derived from an EMBL/GenBank/DDBJ whole genome shotgun (WGS) entry which is preliminary data.</text>
</comment>
<dbReference type="RefSeq" id="WP_197525499.1">
    <property type="nucleotide sequence ID" value="NZ_SJPQ01000001.1"/>
</dbReference>
<dbReference type="SUPFAM" id="SSF52172">
    <property type="entry name" value="CheY-like"/>
    <property type="match status" value="1"/>
</dbReference>
<dbReference type="EC" id="2.7.13.3" evidence="4"/>
<dbReference type="GO" id="GO:0000160">
    <property type="term" value="P:phosphorelay signal transduction system"/>
    <property type="evidence" value="ECO:0007669"/>
    <property type="project" value="InterPro"/>
</dbReference>
<name>A0A5C5ZUG0_9BACT</name>
<evidence type="ECO:0000259" key="3">
    <source>
        <dbReference type="PROSITE" id="PS50110"/>
    </source>
</evidence>
<dbReference type="PROSITE" id="PS50110">
    <property type="entry name" value="RESPONSE_REGULATORY"/>
    <property type="match status" value="1"/>
</dbReference>
<dbReference type="Gene3D" id="3.40.50.2300">
    <property type="match status" value="1"/>
</dbReference>
<evidence type="ECO:0000256" key="1">
    <source>
        <dbReference type="ARBA" id="ARBA00022553"/>
    </source>
</evidence>
<proteinExistence type="predicted"/>
<evidence type="ECO:0000313" key="4">
    <source>
        <dbReference type="EMBL" id="TWT90846.1"/>
    </source>
</evidence>
<dbReference type="InterPro" id="IPR001789">
    <property type="entry name" value="Sig_transdc_resp-reg_receiver"/>
</dbReference>
<dbReference type="InterPro" id="IPR050595">
    <property type="entry name" value="Bact_response_regulator"/>
</dbReference>
<protein>
    <submittedName>
        <fullName evidence="4">Gliding motility regulatory protein</fullName>
        <ecNumber evidence="4">2.7.13.3</ecNumber>
    </submittedName>
</protein>
<dbReference type="Proteomes" id="UP000315440">
    <property type="component" value="Unassembled WGS sequence"/>
</dbReference>
<dbReference type="AlphaFoldDB" id="A0A5C5ZUG0"/>
<evidence type="ECO:0000256" key="2">
    <source>
        <dbReference type="PROSITE-ProRule" id="PRU00169"/>
    </source>
</evidence>
<dbReference type="PANTHER" id="PTHR44591:SF23">
    <property type="entry name" value="CHEY SUBFAMILY"/>
    <property type="match status" value="1"/>
</dbReference>
<feature type="modified residue" description="4-aspartylphosphate" evidence="2">
    <location>
        <position position="73"/>
    </location>
</feature>
<dbReference type="EMBL" id="SJPQ01000001">
    <property type="protein sequence ID" value="TWT90846.1"/>
    <property type="molecule type" value="Genomic_DNA"/>
</dbReference>
<dbReference type="SMART" id="SM00448">
    <property type="entry name" value="REC"/>
    <property type="match status" value="1"/>
</dbReference>
<dbReference type="InterPro" id="IPR011006">
    <property type="entry name" value="CheY-like_superfamily"/>
</dbReference>
<sequence>MVPTQLRRPVKNRPTQSSEVRVPHILCVDDDPDIQTTIQMRLRVYDVAVDHAYYGMQGVVEAAKSRPDMILMDIAMPNGNGEYLIDYLKSNPETRDIPVVVLTGMRDPQLKRRMLAAGAEGYLSKPVLFDDLVHEIRQHVDLRLCEEGDEI</sequence>
<evidence type="ECO:0000313" key="5">
    <source>
        <dbReference type="Proteomes" id="UP000315440"/>
    </source>
</evidence>
<feature type="domain" description="Response regulatory" evidence="3">
    <location>
        <begin position="24"/>
        <end position="140"/>
    </location>
</feature>
<keyword evidence="5" id="KW-1185">Reference proteome</keyword>
<dbReference type="GO" id="GO:0004673">
    <property type="term" value="F:protein histidine kinase activity"/>
    <property type="evidence" value="ECO:0007669"/>
    <property type="project" value="UniProtKB-EC"/>
</dbReference>
<accession>A0A5C5ZUG0</accession>
<dbReference type="PANTHER" id="PTHR44591">
    <property type="entry name" value="STRESS RESPONSE REGULATOR PROTEIN 1"/>
    <property type="match status" value="1"/>
</dbReference>
<keyword evidence="4" id="KW-0808">Transferase</keyword>
<organism evidence="4 5">
    <name type="scientific">Pseudobythopirellula maris</name>
    <dbReference type="NCBI Taxonomy" id="2527991"/>
    <lineage>
        <taxon>Bacteria</taxon>
        <taxon>Pseudomonadati</taxon>
        <taxon>Planctomycetota</taxon>
        <taxon>Planctomycetia</taxon>
        <taxon>Pirellulales</taxon>
        <taxon>Lacipirellulaceae</taxon>
        <taxon>Pseudobythopirellula</taxon>
    </lineage>
</organism>